<dbReference type="Proteomes" id="UP001609176">
    <property type="component" value="Unassembled WGS sequence"/>
</dbReference>
<dbReference type="EMBL" id="JBIMSN010000094">
    <property type="protein sequence ID" value="MFH5230879.1"/>
    <property type="molecule type" value="Genomic_DNA"/>
</dbReference>
<evidence type="ECO:0000313" key="1">
    <source>
        <dbReference type="EMBL" id="MFH5230879.1"/>
    </source>
</evidence>
<evidence type="ECO:0000313" key="3">
    <source>
        <dbReference type="Proteomes" id="UP001609176"/>
    </source>
</evidence>
<evidence type="ECO:0000313" key="2">
    <source>
        <dbReference type="EMBL" id="MFH5242394.1"/>
    </source>
</evidence>
<dbReference type="GO" id="GO:0008168">
    <property type="term" value="F:methyltransferase activity"/>
    <property type="evidence" value="ECO:0007669"/>
    <property type="project" value="UniProtKB-KW"/>
</dbReference>
<accession>A0ABW7KJA1</accession>
<dbReference type="SUPFAM" id="SSF53335">
    <property type="entry name" value="S-adenosyl-L-methionine-dependent methyltransferases"/>
    <property type="match status" value="1"/>
</dbReference>
<proteinExistence type="predicted"/>
<keyword evidence="2" id="KW-0808">Transferase</keyword>
<dbReference type="Proteomes" id="UP001609219">
    <property type="component" value="Unassembled WGS sequence"/>
</dbReference>
<dbReference type="Gene3D" id="3.40.50.150">
    <property type="entry name" value="Vaccinia Virus protein VP39"/>
    <property type="match status" value="1"/>
</dbReference>
<name>A0ABW7KJA1_9NOCA</name>
<keyword evidence="2" id="KW-0489">Methyltransferase</keyword>
<protein>
    <submittedName>
        <fullName evidence="2">Class I SAM-dependent methyltransferase</fullName>
    </submittedName>
</protein>
<dbReference type="EMBL" id="JBIMSP010000013">
    <property type="protein sequence ID" value="MFH5242394.1"/>
    <property type="molecule type" value="Genomic_DNA"/>
</dbReference>
<organism evidence="2 3">
    <name type="scientific">Antrihabitans spumae</name>
    <dbReference type="NCBI Taxonomy" id="3373370"/>
    <lineage>
        <taxon>Bacteria</taxon>
        <taxon>Bacillati</taxon>
        <taxon>Actinomycetota</taxon>
        <taxon>Actinomycetes</taxon>
        <taxon>Mycobacteriales</taxon>
        <taxon>Nocardiaceae</taxon>
        <taxon>Antrihabitans</taxon>
    </lineage>
</organism>
<dbReference type="GO" id="GO:0032259">
    <property type="term" value="P:methylation"/>
    <property type="evidence" value="ECO:0007669"/>
    <property type="project" value="UniProtKB-KW"/>
</dbReference>
<evidence type="ECO:0000313" key="4">
    <source>
        <dbReference type="Proteomes" id="UP001609219"/>
    </source>
</evidence>
<keyword evidence="4" id="KW-1185">Reference proteome</keyword>
<dbReference type="RefSeq" id="WP_395124378.1">
    <property type="nucleotide sequence ID" value="NZ_JBIMSN010000094.1"/>
</dbReference>
<dbReference type="InterPro" id="IPR029063">
    <property type="entry name" value="SAM-dependent_MTases_sf"/>
</dbReference>
<gene>
    <name evidence="2" type="ORF">ACHIPV_10940</name>
    <name evidence="1" type="ORF">ACHIRB_20255</name>
</gene>
<reference evidence="3 4" key="1">
    <citation type="submission" date="2024-10" db="EMBL/GenBank/DDBJ databases">
        <authorList>
            <person name="Riesco R."/>
        </authorList>
    </citation>
    <scope>NUCLEOTIDE SEQUENCE [LARGE SCALE GENOMIC DNA]</scope>
    <source>
        <strain evidence="2 3">NCIMB 15448</strain>
        <strain evidence="1 4">NCIMB 15450</strain>
    </source>
</reference>
<sequence>MTPTHAGHATRYPAEFLALTDTDEKTLSVLNGSCVFAEPFVREDSLMAWEKSRRFIVEALHGDGTIVDYGCANGYLLRCLQEWSGSRLEPFGVDNHPGRLNQARAMFPSLAHHFLDPAELTESRIFDYVYWAVGDNVDFERQENQNWLALVRGHTAPGGRFIMGFYDTPEANQRKLTVLRARGTAFDAVLDNPAGSGEMIAWVDC</sequence>
<comment type="caution">
    <text evidence="2">The sequence shown here is derived from an EMBL/GenBank/DDBJ whole genome shotgun (WGS) entry which is preliminary data.</text>
</comment>